<evidence type="ECO:0000256" key="2">
    <source>
        <dbReference type="ARBA" id="ARBA00023155"/>
    </source>
</evidence>
<feature type="DNA-binding region" description="Homeobox" evidence="4">
    <location>
        <begin position="121"/>
        <end position="180"/>
    </location>
</feature>
<evidence type="ECO:0000259" key="7">
    <source>
        <dbReference type="PROSITE" id="PS50071"/>
    </source>
</evidence>
<feature type="region of interest" description="Disordered" evidence="6">
    <location>
        <begin position="38"/>
        <end position="63"/>
    </location>
</feature>
<proteinExistence type="evidence at transcript level"/>
<feature type="compositionally biased region" description="Pro residues" evidence="6">
    <location>
        <begin position="250"/>
        <end position="260"/>
    </location>
</feature>
<gene>
    <name evidence="8" type="primary">Pjdlx</name>
</gene>
<dbReference type="InterPro" id="IPR000047">
    <property type="entry name" value="HTH_motif"/>
</dbReference>
<evidence type="ECO:0000256" key="1">
    <source>
        <dbReference type="ARBA" id="ARBA00023125"/>
    </source>
</evidence>
<keyword evidence="3 4" id="KW-0539">Nucleus</keyword>
<keyword evidence="1 4" id="KW-0238">DNA-binding</keyword>
<protein>
    <submittedName>
        <fullName evidence="8">Transcription factor dlx</fullName>
    </submittedName>
</protein>
<dbReference type="AlphaFoldDB" id="X5ICI0"/>
<dbReference type="GO" id="GO:0000981">
    <property type="term" value="F:DNA-binding transcription factor activity, RNA polymerase II-specific"/>
    <property type="evidence" value="ECO:0007669"/>
    <property type="project" value="InterPro"/>
</dbReference>
<dbReference type="SMART" id="SM00389">
    <property type="entry name" value="HOX"/>
    <property type="match status" value="1"/>
</dbReference>
<feature type="compositionally biased region" description="Pro residues" evidence="6">
    <location>
        <begin position="216"/>
        <end position="234"/>
    </location>
</feature>
<keyword evidence="2 4" id="KW-0371">Homeobox</keyword>
<dbReference type="Gene3D" id="1.10.10.60">
    <property type="entry name" value="Homeodomain-like"/>
    <property type="match status" value="1"/>
</dbReference>
<dbReference type="InterPro" id="IPR017970">
    <property type="entry name" value="Homeobox_CS"/>
</dbReference>
<evidence type="ECO:0000256" key="4">
    <source>
        <dbReference type="PROSITE-ProRule" id="PRU00108"/>
    </source>
</evidence>
<dbReference type="CDD" id="cd00086">
    <property type="entry name" value="homeodomain"/>
    <property type="match status" value="1"/>
</dbReference>
<dbReference type="PROSITE" id="PS50071">
    <property type="entry name" value="HOMEOBOX_2"/>
    <property type="match status" value="1"/>
</dbReference>
<feature type="compositionally biased region" description="Basic residues" evidence="6">
    <location>
        <begin position="350"/>
        <end position="366"/>
    </location>
</feature>
<dbReference type="GO" id="GO:0005634">
    <property type="term" value="C:nucleus"/>
    <property type="evidence" value="ECO:0007669"/>
    <property type="project" value="UniProtKB-SubCell"/>
</dbReference>
<dbReference type="PRINTS" id="PR00031">
    <property type="entry name" value="HTHREPRESSR"/>
</dbReference>
<feature type="compositionally biased region" description="Low complexity" evidence="6">
    <location>
        <begin position="201"/>
        <end position="215"/>
    </location>
</feature>
<feature type="compositionally biased region" description="Low complexity" evidence="6">
    <location>
        <begin position="183"/>
        <end position="194"/>
    </location>
</feature>
<dbReference type="FunFam" id="1.10.10.60:FF:000707">
    <property type="entry name" value="Dlx"/>
    <property type="match status" value="1"/>
</dbReference>
<feature type="domain" description="Homeobox" evidence="7">
    <location>
        <begin position="119"/>
        <end position="179"/>
    </location>
</feature>
<dbReference type="EMBL" id="AB779704">
    <property type="protein sequence ID" value="BAO57706.1"/>
    <property type="molecule type" value="mRNA"/>
</dbReference>
<accession>X5ICI0</accession>
<reference evidence="8" key="1">
    <citation type="submission" date="2013-01" db="EMBL/GenBank/DDBJ databases">
        <title>Hox genes in echinoderms: conservation and a unique co-option.</title>
        <authorList>
            <person name="Tsuchimoto J."/>
            <person name="Yamaguchi M."/>
        </authorList>
    </citation>
    <scope>NUCLEOTIDE SEQUENCE</scope>
    <source>
        <tissue evidence="8">Embryo</tissue>
    </source>
</reference>
<dbReference type="PRINTS" id="PR00024">
    <property type="entry name" value="HOMEOBOX"/>
</dbReference>
<evidence type="ECO:0000313" key="8">
    <source>
        <dbReference type="EMBL" id="BAO57706.1"/>
    </source>
</evidence>
<dbReference type="SUPFAM" id="SSF46689">
    <property type="entry name" value="Homeodomain-like"/>
    <property type="match status" value="1"/>
</dbReference>
<dbReference type="PANTHER" id="PTHR24327:SF81">
    <property type="entry name" value="HOMEOTIC PROTEIN DISTAL-LESS-RELATED"/>
    <property type="match status" value="1"/>
</dbReference>
<organism evidence="8">
    <name type="scientific">Peronella japonica</name>
    <dbReference type="NCBI Taxonomy" id="262331"/>
    <lineage>
        <taxon>Eukaryota</taxon>
        <taxon>Metazoa</taxon>
        <taxon>Echinodermata</taxon>
        <taxon>Eleutherozoa</taxon>
        <taxon>Echinozoa</taxon>
        <taxon>Echinoidea</taxon>
        <taxon>Euechinoidea</taxon>
        <taxon>Gnathostomata</taxon>
        <taxon>Clypeasteroida</taxon>
        <taxon>Laganidae</taxon>
        <taxon>Peronella</taxon>
    </lineage>
</organism>
<dbReference type="InterPro" id="IPR009057">
    <property type="entry name" value="Homeodomain-like_sf"/>
</dbReference>
<dbReference type="InterPro" id="IPR001356">
    <property type="entry name" value="HD"/>
</dbReference>
<dbReference type="InterPro" id="IPR020479">
    <property type="entry name" value="HD_metazoa"/>
</dbReference>
<evidence type="ECO:0000256" key="6">
    <source>
        <dbReference type="SAM" id="MobiDB-lite"/>
    </source>
</evidence>
<dbReference type="Pfam" id="PF00046">
    <property type="entry name" value="Homeodomain"/>
    <property type="match status" value="1"/>
</dbReference>
<name>X5ICI0_9ECHN</name>
<dbReference type="InterPro" id="IPR050460">
    <property type="entry name" value="Distal-less_Homeobox_TF"/>
</dbReference>
<dbReference type="GO" id="GO:0000978">
    <property type="term" value="F:RNA polymerase II cis-regulatory region sequence-specific DNA binding"/>
    <property type="evidence" value="ECO:0007669"/>
    <property type="project" value="TreeGrafter"/>
</dbReference>
<feature type="region of interest" description="Disordered" evidence="6">
    <location>
        <begin position="86"/>
        <end position="118"/>
    </location>
</feature>
<feature type="region of interest" description="Disordered" evidence="6">
    <location>
        <begin position="181"/>
        <end position="367"/>
    </location>
</feature>
<evidence type="ECO:0000256" key="3">
    <source>
        <dbReference type="ARBA" id="ARBA00023242"/>
    </source>
</evidence>
<sequence length="396" mass="43240">MDGYGEYASRSAFTELQHQPVPYGGAPAATAPYTRPMPYGAPGARRPMHNPPGPDGHPSFSGMGPMAQTRHFGYFPMGAHPPLYDRGDPISSLSAKDGLMDSKSDSETSLETKLSLRGKKLRKPRTIYTSLQLQQLNQRFHQTQYLALPERADLAASLGLTQTQVKIWFQNRRSKYKKILKQNNSNSNSNNNNNTPHPDMNQGQQNGHPQHGGETPPTPLQQQPPTPLQQPTPTPLQQAQPQKAAIDGGGPPPMHGPPTPMGHVDMSKPSPPPLTPASQHHAVQQHHMGMSHQLSPPGVPAGMPPSSRWETISEAGRGDGISVGPHAGHHASMDMSAPMRDNYYAPPHAPQHHATSHPHPYHHHPHTQYPWYGAQDMEGRSHYMGQGPQASMSQIA</sequence>
<dbReference type="PANTHER" id="PTHR24327">
    <property type="entry name" value="HOMEOBOX PROTEIN"/>
    <property type="match status" value="1"/>
</dbReference>
<evidence type="ECO:0000256" key="5">
    <source>
        <dbReference type="RuleBase" id="RU000682"/>
    </source>
</evidence>
<comment type="subcellular location">
    <subcellularLocation>
        <location evidence="4 5">Nucleus</location>
    </subcellularLocation>
</comment>
<dbReference type="PROSITE" id="PS00027">
    <property type="entry name" value="HOMEOBOX_1"/>
    <property type="match status" value="1"/>
</dbReference>